<evidence type="ECO:0000313" key="4">
    <source>
        <dbReference type="EMBL" id="GHJ88548.1"/>
    </source>
</evidence>
<reference evidence="4" key="1">
    <citation type="submission" date="2020-07" db="EMBL/GenBank/DDBJ databases">
        <title>Draft Genome Sequence of a Deep-Sea Yeast, Naganishia (Cryptococcus) liquefaciens strain N6.</title>
        <authorList>
            <person name="Han Y.W."/>
            <person name="Kajitani R."/>
            <person name="Morimoto H."/>
            <person name="Parhat M."/>
            <person name="Tsubouchi H."/>
            <person name="Bakenova O."/>
            <person name="Ogata M."/>
            <person name="Argunhan B."/>
            <person name="Aoki R."/>
            <person name="Kajiwara S."/>
            <person name="Itoh T."/>
            <person name="Iwasaki H."/>
        </authorList>
    </citation>
    <scope>NUCLEOTIDE SEQUENCE</scope>
    <source>
        <strain evidence="4">N6</strain>
    </source>
</reference>
<keyword evidence="5" id="KW-1185">Reference proteome</keyword>
<keyword evidence="1" id="KW-0173">Coenzyme A biosynthesis</keyword>
<dbReference type="PANTHER" id="PTHR14359:SF6">
    <property type="entry name" value="PHOSPHOPANTOTHENOYLCYSTEINE DECARBOXYLASE"/>
    <property type="match status" value="1"/>
</dbReference>
<feature type="domain" description="Flavoprotein" evidence="3">
    <location>
        <begin position="17"/>
        <end position="201"/>
    </location>
</feature>
<dbReference type="GO" id="GO:0004633">
    <property type="term" value="F:phosphopantothenoylcysteine decarboxylase activity"/>
    <property type="evidence" value="ECO:0007669"/>
    <property type="project" value="TreeGrafter"/>
</dbReference>
<dbReference type="AlphaFoldDB" id="A0A8H3TXB3"/>
<gene>
    <name evidence="4" type="ORF">NliqN6_4950</name>
</gene>
<evidence type="ECO:0000259" key="3">
    <source>
        <dbReference type="Pfam" id="PF02441"/>
    </source>
</evidence>
<dbReference type="PANTHER" id="PTHR14359">
    <property type="entry name" value="HOMO-OLIGOMERIC FLAVIN CONTAINING CYS DECARBOXYLASE FAMILY"/>
    <property type="match status" value="1"/>
</dbReference>
<dbReference type="Proteomes" id="UP000620104">
    <property type="component" value="Unassembled WGS sequence"/>
</dbReference>
<dbReference type="GO" id="GO:0015937">
    <property type="term" value="P:coenzyme A biosynthetic process"/>
    <property type="evidence" value="ECO:0007669"/>
    <property type="project" value="UniProtKB-KW"/>
</dbReference>
<comment type="caution">
    <text evidence="4">The sequence shown here is derived from an EMBL/GenBank/DDBJ whole genome shotgun (WGS) entry which is preliminary data.</text>
</comment>
<dbReference type="InterPro" id="IPR036551">
    <property type="entry name" value="Flavin_trans-like"/>
</dbReference>
<sequence>MGDAFLSSSYRRKGAYHVLLLTTGSVASIKIPFIVQALLDDPEQRFEVQVAATNTSLTFIDAGSVEKASKGKSRVWSDEQEWGHWKTKGDPILHIELRRWADIVLVCPCSANTLAKIANGLCDNVVTSVLRALDPVTPTYLFPAMNTFMYTHPLTAKQLKIVTEDLGYTVVGPQGSKGLACGDVGVGAMTEWTDIVQIIRDKEASRHKDNDTVSLKPELPFYSDCI</sequence>
<evidence type="ECO:0000256" key="2">
    <source>
        <dbReference type="ARBA" id="ARBA00038350"/>
    </source>
</evidence>
<organism evidence="4 5">
    <name type="scientific">Naganishia liquefaciens</name>
    <dbReference type="NCBI Taxonomy" id="104408"/>
    <lineage>
        <taxon>Eukaryota</taxon>
        <taxon>Fungi</taxon>
        <taxon>Dikarya</taxon>
        <taxon>Basidiomycota</taxon>
        <taxon>Agaricomycotina</taxon>
        <taxon>Tremellomycetes</taxon>
        <taxon>Filobasidiales</taxon>
        <taxon>Filobasidiaceae</taxon>
        <taxon>Naganishia</taxon>
    </lineage>
</organism>
<dbReference type="Gene3D" id="3.40.50.1950">
    <property type="entry name" value="Flavin prenyltransferase-like"/>
    <property type="match status" value="1"/>
</dbReference>
<dbReference type="SUPFAM" id="SSF52507">
    <property type="entry name" value="Homo-oligomeric flavin-containing Cys decarboxylases, HFCD"/>
    <property type="match status" value="1"/>
</dbReference>
<comment type="similarity">
    <text evidence="2">Belongs to the HFCD (homooligomeric flavin containing Cys decarboxylase) superfamily.</text>
</comment>
<dbReference type="InterPro" id="IPR003382">
    <property type="entry name" value="Flavoprotein"/>
</dbReference>
<dbReference type="GO" id="GO:0071513">
    <property type="term" value="C:phosphopantothenoylcysteine decarboxylase complex"/>
    <property type="evidence" value="ECO:0007669"/>
    <property type="project" value="TreeGrafter"/>
</dbReference>
<name>A0A8H3TXB3_9TREE</name>
<dbReference type="Pfam" id="PF02441">
    <property type="entry name" value="Flavoprotein"/>
    <property type="match status" value="1"/>
</dbReference>
<evidence type="ECO:0000313" key="5">
    <source>
        <dbReference type="Proteomes" id="UP000620104"/>
    </source>
</evidence>
<dbReference type="GO" id="GO:0010181">
    <property type="term" value="F:FMN binding"/>
    <property type="evidence" value="ECO:0007669"/>
    <property type="project" value="TreeGrafter"/>
</dbReference>
<proteinExistence type="inferred from homology"/>
<evidence type="ECO:0000256" key="1">
    <source>
        <dbReference type="ARBA" id="ARBA00022993"/>
    </source>
</evidence>
<dbReference type="OrthoDB" id="1532798at2759"/>
<accession>A0A8H3TXB3</accession>
<protein>
    <recommendedName>
        <fullName evidence="3">Flavoprotein domain-containing protein</fullName>
    </recommendedName>
</protein>
<dbReference type="EMBL" id="BLZA01000030">
    <property type="protein sequence ID" value="GHJ88548.1"/>
    <property type="molecule type" value="Genomic_DNA"/>
</dbReference>